<dbReference type="Gene3D" id="1.20.120.450">
    <property type="entry name" value="dinb family like domain"/>
    <property type="match status" value="1"/>
</dbReference>
<dbReference type="PATRIC" id="fig|1227739.3.peg.192"/>
<dbReference type="OrthoDB" id="893570at2"/>
<dbReference type="RefSeq" id="WP_044000412.1">
    <property type="nucleotide sequence ID" value="NZ_CP007144.1"/>
</dbReference>
<dbReference type="SUPFAM" id="SSF109854">
    <property type="entry name" value="DinB/YfiT-like putative metalloenzymes"/>
    <property type="match status" value="1"/>
</dbReference>
<evidence type="ECO:0000313" key="2">
    <source>
        <dbReference type="Proteomes" id="UP000019423"/>
    </source>
</evidence>
<geneLocation type="plasmid" evidence="1 2">
    <name>pHsw1</name>
</geneLocation>
<dbReference type="InterPro" id="IPR034660">
    <property type="entry name" value="DinB/YfiT-like"/>
</dbReference>
<proteinExistence type="predicted"/>
<organism evidence="1 2">
    <name type="scientific">Hymenobacter swuensis DY53</name>
    <dbReference type="NCBI Taxonomy" id="1227739"/>
    <lineage>
        <taxon>Bacteria</taxon>
        <taxon>Pseudomonadati</taxon>
        <taxon>Bacteroidota</taxon>
        <taxon>Cytophagia</taxon>
        <taxon>Cytophagales</taxon>
        <taxon>Hymenobacteraceae</taxon>
        <taxon>Hymenobacter</taxon>
    </lineage>
</organism>
<dbReference type="Proteomes" id="UP000019423">
    <property type="component" value="Plasmid pHsw1"/>
</dbReference>
<sequence length="152" mass="17462">MSTETLIALFRRDLARLRREIELYNQEHRLWLTAGAIPNSAGNLCLHLLGNLNTYIGQQLGRTGYVRERELEFSLRHVPRAELLLRIDQTSEMVTATLASLPAASLPAEYPLLVLEHKTSTEYLLIHLATHLTYHLGQINYHRRLLDHVSDQ</sequence>
<name>W8ESJ6_9BACT</name>
<keyword evidence="2" id="KW-1185">Reference proteome</keyword>
<dbReference type="AlphaFoldDB" id="W8ESJ6"/>
<gene>
    <name evidence="1" type="ORF">Hsw_PA0165</name>
</gene>
<dbReference type="InterPro" id="IPR011466">
    <property type="entry name" value="DUF1572"/>
</dbReference>
<evidence type="ECO:0008006" key="3">
    <source>
        <dbReference type="Google" id="ProtNLM"/>
    </source>
</evidence>
<keyword evidence="1" id="KW-0614">Plasmid</keyword>
<dbReference type="HOGENOM" id="CLU_1767320_0_0_10"/>
<dbReference type="KEGG" id="hsw:Hsw_PA0165"/>
<evidence type="ECO:0000313" key="1">
    <source>
        <dbReference type="EMBL" id="AHJ95498.1"/>
    </source>
</evidence>
<reference evidence="1 2" key="1">
    <citation type="submission" date="2014-01" db="EMBL/GenBank/DDBJ databases">
        <title>Complete sequence of plasmid1 of ionizing-radiation resistance bacterium Hymenobacter swuensis DY53.</title>
        <authorList>
            <person name="Jung J.-H."/>
            <person name="Jeong S.-W."/>
            <person name="Joe M.-H."/>
            <person name="Cho y.-j."/>
            <person name="Kim M.-K."/>
            <person name="Lim S.-Y."/>
        </authorList>
    </citation>
    <scope>NUCLEOTIDE SEQUENCE [LARGE SCALE GENOMIC DNA]</scope>
    <source>
        <strain evidence="1 2">DY53</strain>
        <plasmid evidence="1 2">pHsw1</plasmid>
    </source>
</reference>
<accession>W8ESJ6</accession>
<dbReference type="EMBL" id="CP007144">
    <property type="protein sequence ID" value="AHJ95498.1"/>
    <property type="molecule type" value="Genomic_DNA"/>
</dbReference>
<dbReference type="Pfam" id="PF07609">
    <property type="entry name" value="DUF1572"/>
    <property type="match status" value="1"/>
</dbReference>
<protein>
    <recommendedName>
        <fullName evidence="3">DinB superfamily protein</fullName>
    </recommendedName>
</protein>
<dbReference type="eggNOG" id="COG2318">
    <property type="taxonomic scope" value="Bacteria"/>
</dbReference>